<keyword evidence="5" id="KW-1185">Reference proteome</keyword>
<keyword evidence="4" id="KW-0378">Hydrolase</keyword>
<dbReference type="SUPFAM" id="SSF56601">
    <property type="entry name" value="beta-lactamase/transpeptidase-like"/>
    <property type="match status" value="1"/>
</dbReference>
<dbReference type="AlphaFoldDB" id="A0A859FHU6"/>
<name>A0A859FHU6_9BACI</name>
<feature type="domain" description="Beta-lactamase-related" evidence="2">
    <location>
        <begin position="164"/>
        <end position="440"/>
    </location>
</feature>
<dbReference type="RefSeq" id="WP_176010621.1">
    <property type="nucleotide sequence ID" value="NZ_CP041372.2"/>
</dbReference>
<dbReference type="Pfam" id="PF07833">
    <property type="entry name" value="Cu_amine_oxidN1"/>
    <property type="match status" value="1"/>
</dbReference>
<dbReference type="Proteomes" id="UP000318138">
    <property type="component" value="Chromosome"/>
</dbReference>
<gene>
    <name evidence="4" type="ORF">FLK61_39235</name>
</gene>
<dbReference type="PANTHER" id="PTHR46825:SF9">
    <property type="entry name" value="BETA-LACTAMASE-RELATED DOMAIN-CONTAINING PROTEIN"/>
    <property type="match status" value="1"/>
</dbReference>
<dbReference type="KEGG" id="psua:FLK61_39235"/>
<dbReference type="SUPFAM" id="SSF55383">
    <property type="entry name" value="Copper amine oxidase, domain N"/>
    <property type="match status" value="1"/>
</dbReference>
<reference evidence="5" key="1">
    <citation type="submission" date="2019-07" db="EMBL/GenBank/DDBJ databases">
        <title>Bacillus alkalisoli sp. nov. isolated from saline soil.</title>
        <authorList>
            <person name="Sun J.-Q."/>
            <person name="Xu L."/>
        </authorList>
    </citation>
    <scope>NUCLEOTIDE SEQUENCE [LARGE SCALE GENOMIC DNA]</scope>
    <source>
        <strain evidence="5">M4U3P1</strain>
    </source>
</reference>
<dbReference type="GO" id="GO:0016787">
    <property type="term" value="F:hydrolase activity"/>
    <property type="evidence" value="ECO:0007669"/>
    <property type="project" value="UniProtKB-KW"/>
</dbReference>
<dbReference type="Gene3D" id="3.30.457.10">
    <property type="entry name" value="Copper amine oxidase-like, N-terminal domain"/>
    <property type="match status" value="1"/>
</dbReference>
<keyword evidence="1" id="KW-0732">Signal</keyword>
<sequence length="455" mass="50140">MTNHRQKRLTIATICLSFILTLLLITPTASAKTVYLQEKALKFDVQPVVQNSTTFVELRGLCTALGRSVSWDSSTKKTTCEAEGSSFSYISGATTYELNKQTVSFSTRPRVINGRTMLGLREVSRVFGRDVHYLSETGDIILYKDGLTDNQKASLIDSQVKKLADARKFNGSVAVQRRGDLLMSGGYGIANAYHSIGNKTHTPFAIASITKGITGIAVMQLVEDGKINLNDKVSKYLLSVPNAGRMTVRQLLTHTAGLPWEAPNYRAVSSLIYTPGNSQRYSNVGYQLLGDIIAQASGMSYGQYVRENIFEPAKMSGAGFDINIVNPSIRAFGYEYTNGRYVRKTRNYAARGASGSIYATVIDLARLDQALRDDTLLSRSTYNTMVGRHAGDWGFGWQAYHAPDGRVTQLEGSTDGYRTYIRRHEGRTFAIIVLANDERSKPAVVGSLIESIIRL</sequence>
<dbReference type="InterPro" id="IPR036582">
    <property type="entry name" value="Mao_N_sf"/>
</dbReference>
<dbReference type="Gene3D" id="3.40.710.10">
    <property type="entry name" value="DD-peptidase/beta-lactamase superfamily"/>
    <property type="match status" value="1"/>
</dbReference>
<feature type="chain" id="PRO_5032814395" evidence="1">
    <location>
        <begin position="32"/>
        <end position="455"/>
    </location>
</feature>
<evidence type="ECO:0000256" key="1">
    <source>
        <dbReference type="SAM" id="SignalP"/>
    </source>
</evidence>
<dbReference type="EMBL" id="CP041372">
    <property type="protein sequence ID" value="QKS72651.1"/>
    <property type="molecule type" value="Genomic_DNA"/>
</dbReference>
<protein>
    <submittedName>
        <fullName evidence="4">Serine hydrolase</fullName>
    </submittedName>
</protein>
<dbReference type="InterPro" id="IPR012854">
    <property type="entry name" value="Cu_amine_oxidase-like_N"/>
</dbReference>
<accession>A0A859FHU6</accession>
<evidence type="ECO:0000259" key="2">
    <source>
        <dbReference type="Pfam" id="PF00144"/>
    </source>
</evidence>
<dbReference type="InterPro" id="IPR001466">
    <property type="entry name" value="Beta-lactam-related"/>
</dbReference>
<feature type="signal peptide" evidence="1">
    <location>
        <begin position="1"/>
        <end position="31"/>
    </location>
</feature>
<organism evidence="4 5">
    <name type="scientific">Paenalkalicoccus suaedae</name>
    <dbReference type="NCBI Taxonomy" id="2592382"/>
    <lineage>
        <taxon>Bacteria</taxon>
        <taxon>Bacillati</taxon>
        <taxon>Bacillota</taxon>
        <taxon>Bacilli</taxon>
        <taxon>Bacillales</taxon>
        <taxon>Bacillaceae</taxon>
        <taxon>Paenalkalicoccus</taxon>
    </lineage>
</organism>
<feature type="domain" description="Copper amine oxidase-like N-terminal" evidence="3">
    <location>
        <begin position="36"/>
        <end position="141"/>
    </location>
</feature>
<dbReference type="InterPro" id="IPR012338">
    <property type="entry name" value="Beta-lactam/transpept-like"/>
</dbReference>
<evidence type="ECO:0000313" key="4">
    <source>
        <dbReference type="EMBL" id="QKS72651.1"/>
    </source>
</evidence>
<evidence type="ECO:0000259" key="3">
    <source>
        <dbReference type="Pfam" id="PF07833"/>
    </source>
</evidence>
<dbReference type="PANTHER" id="PTHR46825">
    <property type="entry name" value="D-ALANYL-D-ALANINE-CARBOXYPEPTIDASE/ENDOPEPTIDASE AMPH"/>
    <property type="match status" value="1"/>
</dbReference>
<dbReference type="Pfam" id="PF00144">
    <property type="entry name" value="Beta-lactamase"/>
    <property type="match status" value="1"/>
</dbReference>
<dbReference type="InterPro" id="IPR050491">
    <property type="entry name" value="AmpC-like"/>
</dbReference>
<evidence type="ECO:0000313" key="5">
    <source>
        <dbReference type="Proteomes" id="UP000318138"/>
    </source>
</evidence>
<proteinExistence type="predicted"/>